<proteinExistence type="inferred from homology"/>
<dbReference type="eggNOG" id="COG4110">
    <property type="taxonomic scope" value="Bacteria"/>
</dbReference>
<sequence length="444" mass="46718">MSSPLIKGSKTALADRTYRIRIRSSGPTIDVSAVLLGANGRVRTDDDFVFFNNPQAPGVRLVSDDEIDVDLGAVAADVDRIVIVGSTEAQGTTFGQSGQFSAAVTSASQDLSFMPGALTSETVVQIAAFYRRGTDWKLDAIGQGYDRGLAALATEFGISVDEPVGGTASPTTAPSVPAAANAPSAPAPTPQPPAAPAINMTKVSVSLTKDSADKTARIDLRKSKGDPNWVLTVGLEWDGRGATYDRKGHVKRYGTGDLDVYFFCRNEETNEFVVISGEAGHQGDLGVWPFMHHLGDSLGPGAGNKPATEQVRVRPTENGDLLVNVYQSVDNGTGAIDEFGRPRVAIRYGRAGHDGLPGPDADEILVYVGNSADSYWATVAHIDVLDGVLTVDGETRYSAHKSEAMPGLSSTGAWVQEPSGGPVGRSKAKNHGQGLTLYSGLCQK</sequence>
<comment type="caution">
    <text evidence="4">The sequence shown here is derived from an EMBL/GenBank/DDBJ whole genome shotgun (WGS) entry which is preliminary data.</text>
</comment>
<feature type="compositionally biased region" description="Pro residues" evidence="2">
    <location>
        <begin position="185"/>
        <end position="195"/>
    </location>
</feature>
<evidence type="ECO:0000256" key="1">
    <source>
        <dbReference type="ARBA" id="ARBA00008775"/>
    </source>
</evidence>
<dbReference type="Gene3D" id="2.60.60.30">
    <property type="entry name" value="sav2460 like domains"/>
    <property type="match status" value="1"/>
</dbReference>
<dbReference type="CDD" id="cd06974">
    <property type="entry name" value="TerD_like"/>
    <property type="match status" value="1"/>
</dbReference>
<dbReference type="AlphaFoldDB" id="H5TZ43"/>
<feature type="domain" description="TerD" evidence="3">
    <location>
        <begin position="25"/>
        <end position="156"/>
    </location>
</feature>
<keyword evidence="5" id="KW-1185">Reference proteome</keyword>
<reference evidence="4 5" key="1">
    <citation type="submission" date="2012-02" db="EMBL/GenBank/DDBJ databases">
        <title>Whole genome shotgun sequence of Gordonia sputi NBRC 100414.</title>
        <authorList>
            <person name="Yoshida I."/>
            <person name="Hosoyama A."/>
            <person name="Tsuchikane K."/>
            <person name="Katsumata H."/>
            <person name="Yamazaki S."/>
            <person name="Fujita N."/>
        </authorList>
    </citation>
    <scope>NUCLEOTIDE SEQUENCE [LARGE SCALE GENOMIC DNA]</scope>
    <source>
        <strain evidence="4 5">NBRC 100414</strain>
    </source>
</reference>
<evidence type="ECO:0000259" key="3">
    <source>
        <dbReference type="Pfam" id="PF02342"/>
    </source>
</evidence>
<dbReference type="PANTHER" id="PTHR32097:SF4">
    <property type="entry name" value="GENERAL STRESS PROTEIN 16U"/>
    <property type="match status" value="1"/>
</dbReference>
<evidence type="ECO:0000313" key="5">
    <source>
        <dbReference type="Proteomes" id="UP000005845"/>
    </source>
</evidence>
<dbReference type="eggNOG" id="COG2310">
    <property type="taxonomic scope" value="Bacteria"/>
</dbReference>
<gene>
    <name evidence="4" type="ORF">GOSPT_051_00030</name>
</gene>
<dbReference type="Proteomes" id="UP000005845">
    <property type="component" value="Unassembled WGS sequence"/>
</dbReference>
<evidence type="ECO:0000313" key="4">
    <source>
        <dbReference type="EMBL" id="GAB38751.1"/>
    </source>
</evidence>
<dbReference type="InterPro" id="IPR051324">
    <property type="entry name" value="Stress/Tellurium_Resist"/>
</dbReference>
<evidence type="ECO:0000256" key="2">
    <source>
        <dbReference type="SAM" id="MobiDB-lite"/>
    </source>
</evidence>
<accession>H5TZ43</accession>
<organism evidence="4 5">
    <name type="scientific">Gordonia sputi NBRC 100414</name>
    <dbReference type="NCBI Taxonomy" id="1089453"/>
    <lineage>
        <taxon>Bacteria</taxon>
        <taxon>Bacillati</taxon>
        <taxon>Actinomycetota</taxon>
        <taxon>Actinomycetes</taxon>
        <taxon>Mycobacteriales</taxon>
        <taxon>Gordoniaceae</taxon>
        <taxon>Gordonia</taxon>
    </lineage>
</organism>
<protein>
    <recommendedName>
        <fullName evidence="3">TerD domain-containing protein</fullName>
    </recommendedName>
</protein>
<dbReference type="InterPro" id="IPR003325">
    <property type="entry name" value="TerD"/>
</dbReference>
<dbReference type="PANTHER" id="PTHR32097">
    <property type="entry name" value="CAMP-BINDING PROTEIN 1-RELATED"/>
    <property type="match status" value="1"/>
</dbReference>
<feature type="compositionally biased region" description="Low complexity" evidence="2">
    <location>
        <begin position="167"/>
        <end position="184"/>
    </location>
</feature>
<feature type="region of interest" description="Disordered" evidence="2">
    <location>
        <begin position="402"/>
        <end position="431"/>
    </location>
</feature>
<dbReference type="Pfam" id="PF02342">
    <property type="entry name" value="TerD"/>
    <property type="match status" value="1"/>
</dbReference>
<dbReference type="RefSeq" id="WP_005204895.1">
    <property type="nucleotide sequence ID" value="NZ_BAFC01000051.1"/>
</dbReference>
<comment type="similarity">
    <text evidence="1">Belongs to the CAPAB/TerDEXZ family.</text>
</comment>
<name>H5TZ43_9ACTN</name>
<feature type="region of interest" description="Disordered" evidence="2">
    <location>
        <begin position="163"/>
        <end position="197"/>
    </location>
</feature>
<dbReference type="EMBL" id="BAFC01000051">
    <property type="protein sequence ID" value="GAB38751.1"/>
    <property type="molecule type" value="Genomic_DNA"/>
</dbReference>